<comment type="caution">
    <text evidence="1">The sequence shown here is derived from an EMBL/GenBank/DDBJ whole genome shotgun (WGS) entry which is preliminary data.</text>
</comment>
<protein>
    <submittedName>
        <fullName evidence="1">Uncharacterized protein</fullName>
    </submittedName>
</protein>
<sequence>MALLEPEGGIGQLCLALYSRDDAAPLFRAKRFDVGIEGVLGFEQADYAVARSDLCTRNGAYQPAAHLLAFAIHD</sequence>
<proteinExistence type="predicted"/>
<evidence type="ECO:0000313" key="1">
    <source>
        <dbReference type="EMBL" id="MBP1293679.1"/>
    </source>
</evidence>
<dbReference type="EMBL" id="JAFICZ010000001">
    <property type="protein sequence ID" value="MBP1293679.1"/>
    <property type="molecule type" value="Genomic_DNA"/>
</dbReference>
<evidence type="ECO:0000313" key="2">
    <source>
        <dbReference type="Proteomes" id="UP000673383"/>
    </source>
</evidence>
<organism evidence="1 2">
    <name type="scientific">Bradyrhizobium elkanii</name>
    <dbReference type="NCBI Taxonomy" id="29448"/>
    <lineage>
        <taxon>Bacteria</taxon>
        <taxon>Pseudomonadati</taxon>
        <taxon>Pseudomonadota</taxon>
        <taxon>Alphaproteobacteria</taxon>
        <taxon>Hyphomicrobiales</taxon>
        <taxon>Nitrobacteraceae</taxon>
        <taxon>Bradyrhizobium</taxon>
    </lineage>
</organism>
<dbReference type="AlphaFoldDB" id="A0A8I2C3K5"/>
<name>A0A8I2C3K5_BRAEL</name>
<dbReference type="Proteomes" id="UP000673383">
    <property type="component" value="Unassembled WGS sequence"/>
</dbReference>
<gene>
    <name evidence="1" type="ORF">JOH49_003432</name>
</gene>
<reference evidence="1" key="1">
    <citation type="submission" date="2021-02" db="EMBL/GenBank/DDBJ databases">
        <title>Genomic Encyclopedia of Type Strains, Phase IV (KMG-V): Genome sequencing to study the core and pangenomes of soil and plant-associated prokaryotes.</title>
        <authorList>
            <person name="Whitman W."/>
        </authorList>
    </citation>
    <scope>NUCLEOTIDE SEQUENCE</scope>
    <source>
        <strain evidence="1">USDA 406</strain>
    </source>
</reference>
<dbReference type="RefSeq" id="WP_244980960.1">
    <property type="nucleotide sequence ID" value="NZ_CP126003.1"/>
</dbReference>
<accession>A0A8I2C3K5</accession>